<evidence type="ECO:0000313" key="3">
    <source>
        <dbReference type="Proteomes" id="UP000316921"/>
    </source>
</evidence>
<name>A0A518BG63_9BACT</name>
<dbReference type="InterPro" id="IPR036388">
    <property type="entry name" value="WH-like_DNA-bd_sf"/>
</dbReference>
<dbReference type="InterPro" id="IPR050508">
    <property type="entry name" value="Methyltransf_Superfamily"/>
</dbReference>
<dbReference type="PRINTS" id="PR00778">
    <property type="entry name" value="HTHARSR"/>
</dbReference>
<dbReference type="SMART" id="SM00418">
    <property type="entry name" value="HTH_ARSR"/>
    <property type="match status" value="1"/>
</dbReference>
<reference evidence="2 3" key="1">
    <citation type="submission" date="2019-02" db="EMBL/GenBank/DDBJ databases">
        <title>Deep-cultivation of Planctomycetes and their phenomic and genomic characterization uncovers novel biology.</title>
        <authorList>
            <person name="Wiegand S."/>
            <person name="Jogler M."/>
            <person name="Boedeker C."/>
            <person name="Pinto D."/>
            <person name="Vollmers J."/>
            <person name="Rivas-Marin E."/>
            <person name="Kohn T."/>
            <person name="Peeters S.H."/>
            <person name="Heuer A."/>
            <person name="Rast P."/>
            <person name="Oberbeckmann S."/>
            <person name="Bunk B."/>
            <person name="Jeske O."/>
            <person name="Meyerdierks A."/>
            <person name="Storesund J.E."/>
            <person name="Kallscheuer N."/>
            <person name="Luecker S."/>
            <person name="Lage O.M."/>
            <person name="Pohl T."/>
            <person name="Merkel B.J."/>
            <person name="Hornburger P."/>
            <person name="Mueller R.-W."/>
            <person name="Bruemmer F."/>
            <person name="Labrenz M."/>
            <person name="Spormann A.M."/>
            <person name="Op den Camp H."/>
            <person name="Overmann J."/>
            <person name="Amann R."/>
            <person name="Jetten M.S.M."/>
            <person name="Mascher T."/>
            <person name="Medema M.H."/>
            <person name="Devos D.P."/>
            <person name="Kaster A.-K."/>
            <person name="Ovreas L."/>
            <person name="Rohde M."/>
            <person name="Galperin M.Y."/>
            <person name="Jogler C."/>
        </authorList>
    </citation>
    <scope>NUCLEOTIDE SEQUENCE [LARGE SCALE GENOMIC DNA]</scope>
    <source>
        <strain evidence="2 3">Pla133</strain>
    </source>
</reference>
<dbReference type="PANTHER" id="PTHR42912:SF93">
    <property type="entry name" value="N6-ADENOSINE-METHYLTRANSFERASE TMT1A"/>
    <property type="match status" value="1"/>
</dbReference>
<dbReference type="PANTHER" id="PTHR42912">
    <property type="entry name" value="METHYLTRANSFERASE"/>
    <property type="match status" value="1"/>
</dbReference>
<gene>
    <name evidence="2" type="primary">ycgJ_1</name>
    <name evidence="2" type="ORF">Pla133_10400</name>
</gene>
<dbReference type="KEGG" id="pbap:Pla133_10400"/>
<dbReference type="RefSeq" id="WP_145063099.1">
    <property type="nucleotide sequence ID" value="NZ_CP036287.1"/>
</dbReference>
<evidence type="ECO:0000313" key="2">
    <source>
        <dbReference type="EMBL" id="QDU65974.1"/>
    </source>
</evidence>
<dbReference type="GO" id="GO:0008757">
    <property type="term" value="F:S-adenosylmethionine-dependent methyltransferase activity"/>
    <property type="evidence" value="ECO:0007669"/>
    <property type="project" value="InterPro"/>
</dbReference>
<dbReference type="Proteomes" id="UP000316921">
    <property type="component" value="Chromosome"/>
</dbReference>
<dbReference type="InterPro" id="IPR001845">
    <property type="entry name" value="HTH_ArsR_DNA-bd_dom"/>
</dbReference>
<dbReference type="InterPro" id="IPR036390">
    <property type="entry name" value="WH_DNA-bd_sf"/>
</dbReference>
<dbReference type="InterPro" id="IPR029063">
    <property type="entry name" value="SAM-dependent_MTases_sf"/>
</dbReference>
<dbReference type="EMBL" id="CP036287">
    <property type="protein sequence ID" value="QDU65974.1"/>
    <property type="molecule type" value="Genomic_DNA"/>
</dbReference>
<proteinExistence type="predicted"/>
<dbReference type="EC" id="2.1.1.-" evidence="2"/>
<accession>A0A518BG63</accession>
<dbReference type="Gene3D" id="3.40.50.150">
    <property type="entry name" value="Vaccinia Virus protein VP39"/>
    <property type="match status" value="1"/>
</dbReference>
<keyword evidence="2" id="KW-0808">Transferase</keyword>
<dbReference type="GO" id="GO:0032259">
    <property type="term" value="P:methylation"/>
    <property type="evidence" value="ECO:0007669"/>
    <property type="project" value="UniProtKB-KW"/>
</dbReference>
<dbReference type="SUPFAM" id="SSF53335">
    <property type="entry name" value="S-adenosyl-L-methionine-dependent methyltransferases"/>
    <property type="match status" value="1"/>
</dbReference>
<protein>
    <submittedName>
        <fullName evidence="2">Putative methyltransferase YcgJ</fullName>
        <ecNumber evidence="2">2.1.1.-</ecNumber>
    </submittedName>
</protein>
<dbReference type="InterPro" id="IPR013216">
    <property type="entry name" value="Methyltransf_11"/>
</dbReference>
<dbReference type="SUPFAM" id="SSF46785">
    <property type="entry name" value="Winged helix' DNA-binding domain"/>
    <property type="match status" value="1"/>
</dbReference>
<organism evidence="2 3">
    <name type="scientific">Engelhardtia mirabilis</name>
    <dbReference type="NCBI Taxonomy" id="2528011"/>
    <lineage>
        <taxon>Bacteria</taxon>
        <taxon>Pseudomonadati</taxon>
        <taxon>Planctomycetota</taxon>
        <taxon>Planctomycetia</taxon>
        <taxon>Planctomycetia incertae sedis</taxon>
        <taxon>Engelhardtia</taxon>
    </lineage>
</organism>
<dbReference type="GO" id="GO:0003700">
    <property type="term" value="F:DNA-binding transcription factor activity"/>
    <property type="evidence" value="ECO:0007669"/>
    <property type="project" value="InterPro"/>
</dbReference>
<dbReference type="PROSITE" id="PS50987">
    <property type="entry name" value="HTH_ARSR_2"/>
    <property type="match status" value="1"/>
</dbReference>
<dbReference type="AlphaFoldDB" id="A0A518BG63"/>
<keyword evidence="3" id="KW-1185">Reference proteome</keyword>
<dbReference type="Gene3D" id="1.10.10.10">
    <property type="entry name" value="Winged helix-like DNA-binding domain superfamily/Winged helix DNA-binding domain"/>
    <property type="match status" value="1"/>
</dbReference>
<keyword evidence="2" id="KW-0489">Methyltransferase</keyword>
<feature type="domain" description="HTH arsR-type" evidence="1">
    <location>
        <begin position="1"/>
        <end position="93"/>
    </location>
</feature>
<sequence length="312" mass="34385">MLVLSETTRLLKALGDENRLRLLHLLRRDELSTSDLVEILNLGQSRVSAHLALLKEVGLVVDRRLGRRSLYSIHPDAPAELLGRVIAEDSLPPEFEADLAGLEALIRRKREADRSYFDRVASKFGELALPGRTWEGLARGLLSLAPRARYADLGVGDGLLTLMLAEVAESVTAVDLSEKMLDQLATRATAAGLGNLEYVVGELDDLPLPDASHDVVVLSQALHHAEDPVHALTEARRILRPDGQLLVLDLLAHGEDWVRDKLQHRHLGFTEAGLTDHLARAGFDAIRVQRVARDPHPPHFMTLLANARRGPV</sequence>
<dbReference type="CDD" id="cd00090">
    <property type="entry name" value="HTH_ARSR"/>
    <property type="match status" value="1"/>
</dbReference>
<dbReference type="Pfam" id="PF01022">
    <property type="entry name" value="HTH_5"/>
    <property type="match status" value="1"/>
</dbReference>
<dbReference type="InterPro" id="IPR011991">
    <property type="entry name" value="ArsR-like_HTH"/>
</dbReference>
<dbReference type="CDD" id="cd02440">
    <property type="entry name" value="AdoMet_MTases"/>
    <property type="match status" value="1"/>
</dbReference>
<dbReference type="Pfam" id="PF08241">
    <property type="entry name" value="Methyltransf_11"/>
    <property type="match status" value="1"/>
</dbReference>
<dbReference type="NCBIfam" id="NF033788">
    <property type="entry name" value="HTH_metalloreg"/>
    <property type="match status" value="1"/>
</dbReference>
<evidence type="ECO:0000259" key="1">
    <source>
        <dbReference type="PROSITE" id="PS50987"/>
    </source>
</evidence>